<evidence type="ECO:0000256" key="3">
    <source>
        <dbReference type="ARBA" id="ARBA00023163"/>
    </source>
</evidence>
<comment type="caution">
    <text evidence="6">The sequence shown here is derived from an EMBL/GenBank/DDBJ whole genome shotgun (WGS) entry which is preliminary data.</text>
</comment>
<dbReference type="Pfam" id="PF01047">
    <property type="entry name" value="MarR"/>
    <property type="match status" value="1"/>
</dbReference>
<dbReference type="PANTHER" id="PTHR42756:SF1">
    <property type="entry name" value="TRANSCRIPTIONAL REPRESSOR OF EMRAB OPERON"/>
    <property type="match status" value="1"/>
</dbReference>
<proteinExistence type="predicted"/>
<dbReference type="PROSITE" id="PS50995">
    <property type="entry name" value="HTH_MARR_2"/>
    <property type="match status" value="1"/>
</dbReference>
<dbReference type="InterPro" id="IPR023187">
    <property type="entry name" value="Tscrpt_reg_MarR-type_CS"/>
</dbReference>
<sequence length="198" mass="21796">MPGVKTLTMMRKYLDFKAGTDHMNTTPENPPTNQQPQIPKGSYELRILQALRRIIRAVDIHSHKLSTQHNITGPQLACLLTINDEGPLTSASLAKKVYLSPSTVVGIIDRLEEKGLIERNRNSKDRRQIHISITTAGKQLVESAPSLLQDSLSSALVKLPEIEQVSITLALEKLVDLMEARQIEAAPVLETGSLSSDS</sequence>
<dbReference type="Gene3D" id="1.10.10.10">
    <property type="entry name" value="Winged helix-like DNA-binding domain superfamily/Winged helix DNA-binding domain"/>
    <property type="match status" value="1"/>
</dbReference>
<dbReference type="RefSeq" id="WP_246140247.1">
    <property type="nucleotide sequence ID" value="NZ_VNIB01000012.1"/>
</dbReference>
<dbReference type="InterPro" id="IPR000835">
    <property type="entry name" value="HTH_MarR-typ"/>
</dbReference>
<dbReference type="PRINTS" id="PR00598">
    <property type="entry name" value="HTHMARR"/>
</dbReference>
<keyword evidence="3" id="KW-0804">Transcription</keyword>
<protein>
    <submittedName>
        <fullName evidence="6">DNA-binding MarR family transcriptional regulator</fullName>
    </submittedName>
</protein>
<reference evidence="6 7" key="1">
    <citation type="submission" date="2019-07" db="EMBL/GenBank/DDBJ databases">
        <title>Genomic Encyclopedia of Type Strains, Phase IV (KMG-IV): sequencing the most valuable type-strain genomes for metagenomic binning, comparative biology and taxonomic classification.</title>
        <authorList>
            <person name="Goeker M."/>
        </authorList>
    </citation>
    <scope>NUCLEOTIDE SEQUENCE [LARGE SCALE GENOMIC DNA]</scope>
    <source>
        <strain evidence="6 7">SS015</strain>
    </source>
</reference>
<organism evidence="6 7">
    <name type="scientific">Geothermobacter ehrlichii</name>
    <dbReference type="NCBI Taxonomy" id="213224"/>
    <lineage>
        <taxon>Bacteria</taxon>
        <taxon>Pseudomonadati</taxon>
        <taxon>Thermodesulfobacteriota</taxon>
        <taxon>Desulfuromonadia</taxon>
        <taxon>Desulfuromonadales</taxon>
        <taxon>Geothermobacteraceae</taxon>
        <taxon>Geothermobacter</taxon>
    </lineage>
</organism>
<feature type="region of interest" description="Disordered" evidence="4">
    <location>
        <begin position="19"/>
        <end position="39"/>
    </location>
</feature>
<accession>A0A5D3WHB5</accession>
<dbReference type="InterPro" id="IPR036390">
    <property type="entry name" value="WH_DNA-bd_sf"/>
</dbReference>
<name>A0A5D3WHB5_9BACT</name>
<dbReference type="GO" id="GO:0003700">
    <property type="term" value="F:DNA-binding transcription factor activity"/>
    <property type="evidence" value="ECO:0007669"/>
    <property type="project" value="InterPro"/>
</dbReference>
<evidence type="ECO:0000313" key="6">
    <source>
        <dbReference type="EMBL" id="TYO96716.1"/>
    </source>
</evidence>
<feature type="compositionally biased region" description="Low complexity" evidence="4">
    <location>
        <begin position="24"/>
        <end position="39"/>
    </location>
</feature>
<dbReference type="EMBL" id="VNIB01000012">
    <property type="protein sequence ID" value="TYO96716.1"/>
    <property type="molecule type" value="Genomic_DNA"/>
</dbReference>
<dbReference type="InterPro" id="IPR036388">
    <property type="entry name" value="WH-like_DNA-bd_sf"/>
</dbReference>
<evidence type="ECO:0000259" key="5">
    <source>
        <dbReference type="PROSITE" id="PS50995"/>
    </source>
</evidence>
<dbReference type="PROSITE" id="PS01117">
    <property type="entry name" value="HTH_MARR_1"/>
    <property type="match status" value="1"/>
</dbReference>
<keyword evidence="1" id="KW-0805">Transcription regulation</keyword>
<keyword evidence="7" id="KW-1185">Reference proteome</keyword>
<dbReference type="PANTHER" id="PTHR42756">
    <property type="entry name" value="TRANSCRIPTIONAL REGULATOR, MARR"/>
    <property type="match status" value="1"/>
</dbReference>
<evidence type="ECO:0000313" key="7">
    <source>
        <dbReference type="Proteomes" id="UP000324159"/>
    </source>
</evidence>
<feature type="domain" description="HTH marR-type" evidence="5">
    <location>
        <begin position="44"/>
        <end position="176"/>
    </location>
</feature>
<dbReference type="SUPFAM" id="SSF46785">
    <property type="entry name" value="Winged helix' DNA-binding domain"/>
    <property type="match status" value="1"/>
</dbReference>
<keyword evidence="2 6" id="KW-0238">DNA-binding</keyword>
<evidence type="ECO:0000256" key="2">
    <source>
        <dbReference type="ARBA" id="ARBA00023125"/>
    </source>
</evidence>
<dbReference type="SMART" id="SM00347">
    <property type="entry name" value="HTH_MARR"/>
    <property type="match status" value="1"/>
</dbReference>
<gene>
    <name evidence="6" type="ORF">EDC39_1124</name>
</gene>
<evidence type="ECO:0000256" key="4">
    <source>
        <dbReference type="SAM" id="MobiDB-lite"/>
    </source>
</evidence>
<dbReference type="AlphaFoldDB" id="A0A5D3WHB5"/>
<dbReference type="Proteomes" id="UP000324159">
    <property type="component" value="Unassembled WGS sequence"/>
</dbReference>
<dbReference type="GO" id="GO:0003677">
    <property type="term" value="F:DNA binding"/>
    <property type="evidence" value="ECO:0007669"/>
    <property type="project" value="UniProtKB-KW"/>
</dbReference>
<evidence type="ECO:0000256" key="1">
    <source>
        <dbReference type="ARBA" id="ARBA00023015"/>
    </source>
</evidence>